<reference evidence="3" key="1">
    <citation type="submission" date="2022-11" db="UniProtKB">
        <authorList>
            <consortium name="WormBaseParasite"/>
        </authorList>
    </citation>
    <scope>IDENTIFICATION</scope>
</reference>
<evidence type="ECO:0000313" key="3">
    <source>
        <dbReference type="WBParaSite" id="jg92"/>
    </source>
</evidence>
<name>A0A915ET16_9BILA</name>
<keyword evidence="1" id="KW-1133">Transmembrane helix</keyword>
<evidence type="ECO:0000313" key="2">
    <source>
        <dbReference type="Proteomes" id="UP000887574"/>
    </source>
</evidence>
<feature type="transmembrane region" description="Helical" evidence="1">
    <location>
        <begin position="6"/>
        <end position="24"/>
    </location>
</feature>
<dbReference type="AlphaFoldDB" id="A0A915ET16"/>
<keyword evidence="2" id="KW-1185">Reference proteome</keyword>
<proteinExistence type="predicted"/>
<dbReference type="Proteomes" id="UP000887574">
    <property type="component" value="Unplaced"/>
</dbReference>
<sequence length="152" mass="17069">MFLYKLLPVSIILLSIIGIGHYFYSSRATNSQQIAPANPSRCRPTVGPVYLFPSTSLQQFSRLSNLHLFPFHVQPSLPKNEVEVALKAKLYALAPSTYWLNILNGGEFHPRRDGFVRNKKQSAISHCCGGSSMISWQDWRTDISATQSPSTR</sequence>
<accession>A0A915ET16</accession>
<dbReference type="WBParaSite" id="jg92">
    <property type="protein sequence ID" value="jg92"/>
    <property type="gene ID" value="jg92"/>
</dbReference>
<keyword evidence="1" id="KW-0812">Transmembrane</keyword>
<keyword evidence="1" id="KW-0472">Membrane</keyword>
<evidence type="ECO:0000256" key="1">
    <source>
        <dbReference type="SAM" id="Phobius"/>
    </source>
</evidence>
<protein>
    <submittedName>
        <fullName evidence="3">Uncharacterized protein</fullName>
    </submittedName>
</protein>
<organism evidence="2 3">
    <name type="scientific">Ditylenchus dipsaci</name>
    <dbReference type="NCBI Taxonomy" id="166011"/>
    <lineage>
        <taxon>Eukaryota</taxon>
        <taxon>Metazoa</taxon>
        <taxon>Ecdysozoa</taxon>
        <taxon>Nematoda</taxon>
        <taxon>Chromadorea</taxon>
        <taxon>Rhabditida</taxon>
        <taxon>Tylenchina</taxon>
        <taxon>Tylenchomorpha</taxon>
        <taxon>Sphaerularioidea</taxon>
        <taxon>Anguinidae</taxon>
        <taxon>Anguininae</taxon>
        <taxon>Ditylenchus</taxon>
    </lineage>
</organism>